<gene>
    <name evidence="1" type="ORF">E8A74_24275</name>
</gene>
<evidence type="ECO:0000313" key="1">
    <source>
        <dbReference type="EMBL" id="TKD03973.1"/>
    </source>
</evidence>
<dbReference type="OrthoDB" id="5521081at2"/>
<dbReference type="Proteomes" id="UP000309215">
    <property type="component" value="Unassembled WGS sequence"/>
</dbReference>
<dbReference type="EMBL" id="SSMQ01000026">
    <property type="protein sequence ID" value="TKD03973.1"/>
    <property type="molecule type" value="Genomic_DNA"/>
</dbReference>
<dbReference type="AlphaFoldDB" id="A0A4U1J8K0"/>
<evidence type="ECO:0000313" key="2">
    <source>
        <dbReference type="Proteomes" id="UP000309215"/>
    </source>
</evidence>
<accession>A0A4U1J8K0</accession>
<protein>
    <recommendedName>
        <fullName evidence="3">STAS domain-containing protein</fullName>
    </recommendedName>
</protein>
<dbReference type="RefSeq" id="WP_136931448.1">
    <property type="nucleotide sequence ID" value="NZ_SSMQ01000026.1"/>
</dbReference>
<proteinExistence type="predicted"/>
<dbReference type="InterPro" id="IPR036513">
    <property type="entry name" value="STAS_dom_sf"/>
</dbReference>
<name>A0A4U1J8K0_9BACT</name>
<dbReference type="Gene3D" id="3.30.750.24">
    <property type="entry name" value="STAS domain"/>
    <property type="match status" value="1"/>
</dbReference>
<evidence type="ECO:0008006" key="3">
    <source>
        <dbReference type="Google" id="ProtNLM"/>
    </source>
</evidence>
<reference evidence="1 2" key="1">
    <citation type="submission" date="2019-04" db="EMBL/GenBank/DDBJ databases">
        <authorList>
            <person name="Li Y."/>
            <person name="Wang J."/>
        </authorList>
    </citation>
    <scope>NUCLEOTIDE SEQUENCE [LARGE SCALE GENOMIC DNA]</scope>
    <source>
        <strain evidence="1 2">DSM 14668</strain>
    </source>
</reference>
<comment type="caution">
    <text evidence="1">The sequence shown here is derived from an EMBL/GenBank/DDBJ whole genome shotgun (WGS) entry which is preliminary data.</text>
</comment>
<organism evidence="1 2">
    <name type="scientific">Polyangium fumosum</name>
    <dbReference type="NCBI Taxonomy" id="889272"/>
    <lineage>
        <taxon>Bacteria</taxon>
        <taxon>Pseudomonadati</taxon>
        <taxon>Myxococcota</taxon>
        <taxon>Polyangia</taxon>
        <taxon>Polyangiales</taxon>
        <taxon>Polyangiaceae</taxon>
        <taxon>Polyangium</taxon>
    </lineage>
</organism>
<sequence>MSAASDLSVALRDFSANVRAEGRSLVLRLSGNADMAAKDSLDTLLPRVHAEAQRISATEVQVDFRNLEFMNSSCFKSFVTWISEIGDLERSKEYKIRLLSNPEMHWQRRSLHALRCFAVDLISVES</sequence>
<keyword evidence="2" id="KW-1185">Reference proteome</keyword>